<accession>A0A9P0D086</accession>
<proteinExistence type="predicted"/>
<name>A0A9P0D086_9CUCU</name>
<evidence type="ECO:0000256" key="1">
    <source>
        <dbReference type="SAM" id="MobiDB-lite"/>
    </source>
</evidence>
<evidence type="ECO:0000313" key="2">
    <source>
        <dbReference type="EMBL" id="CAH1111539.1"/>
    </source>
</evidence>
<feature type="region of interest" description="Disordered" evidence="1">
    <location>
        <begin position="1"/>
        <end position="30"/>
    </location>
</feature>
<feature type="compositionally biased region" description="Basic and acidic residues" evidence="1">
    <location>
        <begin position="15"/>
        <end position="30"/>
    </location>
</feature>
<gene>
    <name evidence="2" type="ORF">PSYICH_LOCUS12064</name>
</gene>
<dbReference type="OrthoDB" id="6767591at2759"/>
<dbReference type="Proteomes" id="UP001153636">
    <property type="component" value="Chromosome 6"/>
</dbReference>
<protein>
    <submittedName>
        <fullName evidence="2">Uncharacterized protein</fullName>
    </submittedName>
</protein>
<sequence>MKTHPLIESESDGDDCGHGSVNEDKGDINSKENKIGHHVIVKYDNSFYPGKIIEKYISKYLISVMVSSSINKWRWPVNKDEIWYDKEEITQIIPEPIGLNKRGIIYY</sequence>
<keyword evidence="3" id="KW-1185">Reference proteome</keyword>
<organism evidence="2 3">
    <name type="scientific">Psylliodes chrysocephalus</name>
    <dbReference type="NCBI Taxonomy" id="3402493"/>
    <lineage>
        <taxon>Eukaryota</taxon>
        <taxon>Metazoa</taxon>
        <taxon>Ecdysozoa</taxon>
        <taxon>Arthropoda</taxon>
        <taxon>Hexapoda</taxon>
        <taxon>Insecta</taxon>
        <taxon>Pterygota</taxon>
        <taxon>Neoptera</taxon>
        <taxon>Endopterygota</taxon>
        <taxon>Coleoptera</taxon>
        <taxon>Polyphaga</taxon>
        <taxon>Cucujiformia</taxon>
        <taxon>Chrysomeloidea</taxon>
        <taxon>Chrysomelidae</taxon>
        <taxon>Galerucinae</taxon>
        <taxon>Alticini</taxon>
        <taxon>Psylliodes</taxon>
    </lineage>
</organism>
<reference evidence="2" key="1">
    <citation type="submission" date="2022-01" db="EMBL/GenBank/DDBJ databases">
        <authorList>
            <person name="King R."/>
        </authorList>
    </citation>
    <scope>NUCLEOTIDE SEQUENCE</scope>
</reference>
<dbReference type="EMBL" id="OV651818">
    <property type="protein sequence ID" value="CAH1111539.1"/>
    <property type="molecule type" value="Genomic_DNA"/>
</dbReference>
<dbReference type="AlphaFoldDB" id="A0A9P0D086"/>
<evidence type="ECO:0000313" key="3">
    <source>
        <dbReference type="Proteomes" id="UP001153636"/>
    </source>
</evidence>